<dbReference type="InterPro" id="IPR035926">
    <property type="entry name" value="NusB-like_sf"/>
</dbReference>
<dbReference type="GO" id="GO:0005829">
    <property type="term" value="C:cytosol"/>
    <property type="evidence" value="ECO:0007669"/>
    <property type="project" value="TreeGrafter"/>
</dbReference>
<dbReference type="CDD" id="cd00619">
    <property type="entry name" value="Terminator_NusB"/>
    <property type="match status" value="1"/>
</dbReference>
<evidence type="ECO:0000259" key="6">
    <source>
        <dbReference type="Pfam" id="PF01029"/>
    </source>
</evidence>
<organism evidence="7">
    <name type="scientific">marine sediment metagenome</name>
    <dbReference type="NCBI Taxonomy" id="412755"/>
    <lineage>
        <taxon>unclassified sequences</taxon>
        <taxon>metagenomes</taxon>
        <taxon>ecological metagenomes</taxon>
    </lineage>
</organism>
<dbReference type="HAMAP" id="MF_00073">
    <property type="entry name" value="NusB"/>
    <property type="match status" value="1"/>
</dbReference>
<evidence type="ECO:0000313" key="7">
    <source>
        <dbReference type="EMBL" id="KKL25838.1"/>
    </source>
</evidence>
<dbReference type="AlphaFoldDB" id="A0A0F9EPP9"/>
<evidence type="ECO:0000256" key="5">
    <source>
        <dbReference type="ARBA" id="ARBA00023163"/>
    </source>
</evidence>
<name>A0A0F9EPP9_9ZZZZ</name>
<keyword evidence="5" id="KW-0804">Transcription</keyword>
<dbReference type="InterPro" id="IPR011605">
    <property type="entry name" value="NusB_fam"/>
</dbReference>
<proteinExistence type="inferred from homology"/>
<evidence type="ECO:0000256" key="4">
    <source>
        <dbReference type="ARBA" id="ARBA00023015"/>
    </source>
</evidence>
<dbReference type="GO" id="GO:0006353">
    <property type="term" value="P:DNA-templated transcription termination"/>
    <property type="evidence" value="ECO:0007669"/>
    <property type="project" value="InterPro"/>
</dbReference>
<keyword evidence="4" id="KW-0805">Transcription regulation</keyword>
<protein>
    <recommendedName>
        <fullName evidence="6">NusB/RsmB/TIM44 domain-containing protein</fullName>
    </recommendedName>
</protein>
<dbReference type="PANTHER" id="PTHR11078:SF3">
    <property type="entry name" value="ANTITERMINATION NUSB DOMAIN-CONTAINING PROTEIN"/>
    <property type="match status" value="1"/>
</dbReference>
<evidence type="ECO:0000256" key="1">
    <source>
        <dbReference type="ARBA" id="ARBA00005952"/>
    </source>
</evidence>
<feature type="domain" description="NusB/RsmB/TIM44" evidence="6">
    <location>
        <begin position="6"/>
        <end position="128"/>
    </location>
</feature>
<dbReference type="GO" id="GO:0003723">
    <property type="term" value="F:RNA binding"/>
    <property type="evidence" value="ECO:0007669"/>
    <property type="project" value="UniProtKB-KW"/>
</dbReference>
<dbReference type="PANTHER" id="PTHR11078">
    <property type="entry name" value="N UTILIZATION SUBSTANCE PROTEIN B-RELATED"/>
    <property type="match status" value="1"/>
</dbReference>
<sequence>MKRRLAREYALQMLFQGDFIESNEELSTFWEGMDVDPEVVEFANLIVRGTREHIGEIDEAIKASAEHWVLERMAAVDRNILRLGTYELLFGTDIPRAVAINEAIEIAKKFSTSESASFINGILDRISKKNSEGKTG</sequence>
<dbReference type="EMBL" id="LAZR01036064">
    <property type="protein sequence ID" value="KKL25838.1"/>
    <property type="molecule type" value="Genomic_DNA"/>
</dbReference>
<dbReference type="GO" id="GO:0031564">
    <property type="term" value="P:transcription antitermination"/>
    <property type="evidence" value="ECO:0007669"/>
    <property type="project" value="UniProtKB-KW"/>
</dbReference>
<comment type="caution">
    <text evidence="7">The sequence shown here is derived from an EMBL/GenBank/DDBJ whole genome shotgun (WGS) entry which is preliminary data.</text>
</comment>
<dbReference type="InterPro" id="IPR006027">
    <property type="entry name" value="NusB_RsmB_TIM44"/>
</dbReference>
<accession>A0A0F9EPP9</accession>
<dbReference type="NCBIfam" id="TIGR01951">
    <property type="entry name" value="nusB"/>
    <property type="match status" value="1"/>
</dbReference>
<evidence type="ECO:0000256" key="2">
    <source>
        <dbReference type="ARBA" id="ARBA00022814"/>
    </source>
</evidence>
<keyword evidence="2" id="KW-0889">Transcription antitermination</keyword>
<comment type="similarity">
    <text evidence="1">Belongs to the NusB family.</text>
</comment>
<dbReference type="SUPFAM" id="SSF48013">
    <property type="entry name" value="NusB-like"/>
    <property type="match status" value="1"/>
</dbReference>
<evidence type="ECO:0000256" key="3">
    <source>
        <dbReference type="ARBA" id="ARBA00022884"/>
    </source>
</evidence>
<dbReference type="Gene3D" id="1.10.940.10">
    <property type="entry name" value="NusB-like"/>
    <property type="match status" value="1"/>
</dbReference>
<gene>
    <name evidence="7" type="ORF">LCGC14_2401300</name>
</gene>
<keyword evidence="3" id="KW-0694">RNA-binding</keyword>
<dbReference type="Pfam" id="PF01029">
    <property type="entry name" value="NusB"/>
    <property type="match status" value="1"/>
</dbReference>
<reference evidence="7" key="1">
    <citation type="journal article" date="2015" name="Nature">
        <title>Complex archaea that bridge the gap between prokaryotes and eukaryotes.</title>
        <authorList>
            <person name="Spang A."/>
            <person name="Saw J.H."/>
            <person name="Jorgensen S.L."/>
            <person name="Zaremba-Niedzwiedzka K."/>
            <person name="Martijn J."/>
            <person name="Lind A.E."/>
            <person name="van Eijk R."/>
            <person name="Schleper C."/>
            <person name="Guy L."/>
            <person name="Ettema T.J."/>
        </authorList>
    </citation>
    <scope>NUCLEOTIDE SEQUENCE</scope>
</reference>